<organism evidence="1 2">
    <name type="scientific">Pseudomonas putida</name>
    <name type="common">Arthrobacter siderocapsulatus</name>
    <dbReference type="NCBI Taxonomy" id="303"/>
    <lineage>
        <taxon>Bacteria</taxon>
        <taxon>Pseudomonadati</taxon>
        <taxon>Pseudomonadota</taxon>
        <taxon>Gammaproteobacteria</taxon>
        <taxon>Pseudomonadales</taxon>
        <taxon>Pseudomonadaceae</taxon>
        <taxon>Pseudomonas</taxon>
    </lineage>
</organism>
<reference evidence="1 2" key="1">
    <citation type="submission" date="2015-11" db="EMBL/GenBank/DDBJ databases">
        <title>Complete genome sequencing of a biphenyl-degrading bacterium, Pseudomonas putida KF715 (=NBRC110667).</title>
        <authorList>
            <person name="Suenaga H."/>
            <person name="Fujihara N."/>
            <person name="Watanabe T."/>
            <person name="Hirose J."/>
            <person name="Kimura N."/>
            <person name="Yamazoe A."/>
            <person name="Hosoyama A."/>
            <person name="Shimodaira J."/>
            <person name="Furukawa K."/>
        </authorList>
    </citation>
    <scope>NUCLEOTIDE SEQUENCE [LARGE SCALE GENOMIC DNA]</scope>
    <source>
        <strain evidence="1 2">KF715</strain>
    </source>
</reference>
<evidence type="ECO:0000313" key="2">
    <source>
        <dbReference type="Proteomes" id="UP000218731"/>
    </source>
</evidence>
<dbReference type="RefSeq" id="WP_223271197.1">
    <property type="nucleotide sequence ID" value="NZ_AP015029.1"/>
</dbReference>
<protein>
    <submittedName>
        <fullName evidence="1">Uncharacterized protein</fullName>
    </submittedName>
</protein>
<proteinExistence type="predicted"/>
<name>A0A1L7N7L2_PSEPU</name>
<dbReference type="AlphaFoldDB" id="A0A1L7N7L2"/>
<evidence type="ECO:0000313" key="1">
    <source>
        <dbReference type="EMBL" id="BAW21431.1"/>
    </source>
</evidence>
<accession>A0A1L7N7L2</accession>
<sequence length="120" mass="13003">MQSIEAMTQLTFDDLATAKLPQLISSKGSFEVVGLGGKLLEAVRLVENKIEVTGMTCRVYTVGRVGLAASSFAGGVTGALGLLSATGIAMHNLMTFNPDYEIEKYPTFNRIVVRYKKKKK</sequence>
<dbReference type="EMBL" id="AP015029">
    <property type="protein sequence ID" value="BAW21431.1"/>
    <property type="molecule type" value="Genomic_DNA"/>
</dbReference>
<dbReference type="Proteomes" id="UP000218731">
    <property type="component" value="Chromosome 1"/>
</dbReference>
<gene>
    <name evidence="1" type="ORF">KF715C_ch8580</name>
</gene>